<evidence type="ECO:0000313" key="2">
    <source>
        <dbReference type="Proteomes" id="UP000281553"/>
    </source>
</evidence>
<evidence type="ECO:0000313" key="1">
    <source>
        <dbReference type="EMBL" id="VDK80527.1"/>
    </source>
</evidence>
<accession>A0A3P6T5Y1</accession>
<dbReference type="EMBL" id="UYRU01043155">
    <property type="protein sequence ID" value="VDK80527.1"/>
    <property type="molecule type" value="Genomic_DNA"/>
</dbReference>
<dbReference type="AlphaFoldDB" id="A0A3P6T5Y1"/>
<sequence length="95" mass="10754">MNPFNDNYTSPFDEMDALLGEIFREAPKPDPKPLAFPARTLHSVDLKAAFRVLARARNNQNLRYLGSAYIQREKPDLCKQLDHVANVQLPGELSS</sequence>
<organism evidence="1 2">
    <name type="scientific">Dibothriocephalus latus</name>
    <name type="common">Fish tapeworm</name>
    <name type="synonym">Diphyllobothrium latum</name>
    <dbReference type="NCBI Taxonomy" id="60516"/>
    <lineage>
        <taxon>Eukaryota</taxon>
        <taxon>Metazoa</taxon>
        <taxon>Spiralia</taxon>
        <taxon>Lophotrochozoa</taxon>
        <taxon>Platyhelminthes</taxon>
        <taxon>Cestoda</taxon>
        <taxon>Eucestoda</taxon>
        <taxon>Diphyllobothriidea</taxon>
        <taxon>Diphyllobothriidae</taxon>
        <taxon>Dibothriocephalus</taxon>
    </lineage>
</organism>
<gene>
    <name evidence="1" type="ORF">DILT_LOCUS3118</name>
</gene>
<dbReference type="Proteomes" id="UP000281553">
    <property type="component" value="Unassembled WGS sequence"/>
</dbReference>
<keyword evidence="2" id="KW-1185">Reference proteome</keyword>
<reference evidence="1 2" key="1">
    <citation type="submission" date="2018-11" db="EMBL/GenBank/DDBJ databases">
        <authorList>
            <consortium name="Pathogen Informatics"/>
        </authorList>
    </citation>
    <scope>NUCLEOTIDE SEQUENCE [LARGE SCALE GENOMIC DNA]</scope>
</reference>
<protein>
    <submittedName>
        <fullName evidence="1">Uncharacterized protein</fullName>
    </submittedName>
</protein>
<proteinExistence type="predicted"/>
<name>A0A3P6T5Y1_DIBLA</name>